<keyword evidence="3" id="KW-0713">Self-incompatibility</keyword>
<name>A0AAW1KC57_SAPOF</name>
<dbReference type="EMBL" id="JBDFQZ010000006">
    <property type="protein sequence ID" value="KAK9716044.1"/>
    <property type="molecule type" value="Genomic_DNA"/>
</dbReference>
<evidence type="ECO:0000256" key="5">
    <source>
        <dbReference type="ARBA" id="ARBA00022729"/>
    </source>
</evidence>
<dbReference type="AlphaFoldDB" id="A0AAW1KC57"/>
<sequence>MFIQLLVIILSVEQFLRGQQFVRGFTPFMVQYIVNIENNLNNDNLDVHCLEYTKRYIDYGSHHLLKNANYSITLKTSLLSHIRIITCTLTCFINCNTTIGFTAFLGRPNFIDNKCGGRHCFFKLEDDEIYLYNIKKTKYEKYMMWWNNSSLKEFK</sequence>
<comment type="subcellular location">
    <subcellularLocation>
        <location evidence="1">Secreted</location>
    </subcellularLocation>
</comment>
<dbReference type="GO" id="GO:0005576">
    <property type="term" value="C:extracellular region"/>
    <property type="evidence" value="ECO:0007669"/>
    <property type="project" value="UniProtKB-SubCell"/>
</dbReference>
<evidence type="ECO:0000313" key="7">
    <source>
        <dbReference type="EMBL" id="KAK9716043.1"/>
    </source>
</evidence>
<dbReference type="Proteomes" id="UP001443914">
    <property type="component" value="Unassembled WGS sequence"/>
</dbReference>
<organism evidence="8 9">
    <name type="scientific">Saponaria officinalis</name>
    <name type="common">Common soapwort</name>
    <name type="synonym">Lychnis saponaria</name>
    <dbReference type="NCBI Taxonomy" id="3572"/>
    <lineage>
        <taxon>Eukaryota</taxon>
        <taxon>Viridiplantae</taxon>
        <taxon>Streptophyta</taxon>
        <taxon>Embryophyta</taxon>
        <taxon>Tracheophyta</taxon>
        <taxon>Spermatophyta</taxon>
        <taxon>Magnoliopsida</taxon>
        <taxon>eudicotyledons</taxon>
        <taxon>Gunneridae</taxon>
        <taxon>Pentapetalae</taxon>
        <taxon>Caryophyllales</taxon>
        <taxon>Caryophyllaceae</taxon>
        <taxon>Caryophylleae</taxon>
        <taxon>Saponaria</taxon>
    </lineage>
</organism>
<evidence type="ECO:0000256" key="4">
    <source>
        <dbReference type="ARBA" id="ARBA00022525"/>
    </source>
</evidence>
<protein>
    <submittedName>
        <fullName evidence="8">Uncharacterized protein</fullName>
    </submittedName>
</protein>
<keyword evidence="4" id="KW-0964">Secreted</keyword>
<feature type="signal peptide" evidence="6">
    <location>
        <begin position="1"/>
        <end position="18"/>
    </location>
</feature>
<proteinExistence type="inferred from homology"/>
<dbReference type="EMBL" id="JBDFQZ010000006">
    <property type="protein sequence ID" value="KAK9716043.1"/>
    <property type="molecule type" value="Genomic_DNA"/>
</dbReference>
<evidence type="ECO:0000256" key="2">
    <source>
        <dbReference type="ARBA" id="ARBA00005581"/>
    </source>
</evidence>
<accession>A0AAW1KC57</accession>
<evidence type="ECO:0000256" key="3">
    <source>
        <dbReference type="ARBA" id="ARBA00022471"/>
    </source>
</evidence>
<evidence type="ECO:0000313" key="8">
    <source>
        <dbReference type="EMBL" id="KAK9716044.1"/>
    </source>
</evidence>
<dbReference type="InterPro" id="IPR010264">
    <property type="entry name" value="Self-incomp_S1"/>
</dbReference>
<feature type="chain" id="PRO_5044717872" evidence="6">
    <location>
        <begin position="19"/>
        <end position="155"/>
    </location>
</feature>
<keyword evidence="5 6" id="KW-0732">Signal</keyword>
<dbReference type="Pfam" id="PF05938">
    <property type="entry name" value="Self-incomp_S1"/>
    <property type="match status" value="1"/>
</dbReference>
<keyword evidence="9" id="KW-1185">Reference proteome</keyword>
<comment type="similarity">
    <text evidence="2">Belongs to the plant self-incompatibility (S1) protein family.</text>
</comment>
<evidence type="ECO:0000256" key="1">
    <source>
        <dbReference type="ARBA" id="ARBA00004613"/>
    </source>
</evidence>
<comment type="caution">
    <text evidence="8">The sequence shown here is derived from an EMBL/GenBank/DDBJ whole genome shotgun (WGS) entry which is preliminary data.</text>
</comment>
<evidence type="ECO:0000313" key="9">
    <source>
        <dbReference type="Proteomes" id="UP001443914"/>
    </source>
</evidence>
<dbReference type="GO" id="GO:0060320">
    <property type="term" value="P:rejection of self pollen"/>
    <property type="evidence" value="ECO:0007669"/>
    <property type="project" value="UniProtKB-KW"/>
</dbReference>
<gene>
    <name evidence="7" type="ORF">RND81_06G207500</name>
    <name evidence="8" type="ORF">RND81_06G207600</name>
</gene>
<reference evidence="8 9" key="1">
    <citation type="submission" date="2024-03" db="EMBL/GenBank/DDBJ databases">
        <title>WGS assembly of Saponaria officinalis var. Norfolk2.</title>
        <authorList>
            <person name="Jenkins J."/>
            <person name="Shu S."/>
            <person name="Grimwood J."/>
            <person name="Barry K."/>
            <person name="Goodstein D."/>
            <person name="Schmutz J."/>
            <person name="Leebens-Mack J."/>
            <person name="Osbourn A."/>
        </authorList>
    </citation>
    <scope>NUCLEOTIDE SEQUENCE [LARGE SCALE GENOMIC DNA]</scope>
    <source>
        <strain evidence="9">cv. Norfolk2</strain>
        <strain evidence="8">JIC</strain>
        <tissue evidence="8">Leaf</tissue>
    </source>
</reference>
<evidence type="ECO:0000256" key="6">
    <source>
        <dbReference type="SAM" id="SignalP"/>
    </source>
</evidence>